<organism evidence="4">
    <name type="scientific">Tanacetum cinerariifolium</name>
    <name type="common">Dalmatian daisy</name>
    <name type="synonym">Chrysanthemum cinerariifolium</name>
    <dbReference type="NCBI Taxonomy" id="118510"/>
    <lineage>
        <taxon>Eukaryota</taxon>
        <taxon>Viridiplantae</taxon>
        <taxon>Streptophyta</taxon>
        <taxon>Embryophyta</taxon>
        <taxon>Tracheophyta</taxon>
        <taxon>Spermatophyta</taxon>
        <taxon>Magnoliopsida</taxon>
        <taxon>eudicotyledons</taxon>
        <taxon>Gunneridae</taxon>
        <taxon>Pentapetalae</taxon>
        <taxon>asterids</taxon>
        <taxon>campanulids</taxon>
        <taxon>Asterales</taxon>
        <taxon>Asteraceae</taxon>
        <taxon>Asteroideae</taxon>
        <taxon>Anthemideae</taxon>
        <taxon>Anthemidinae</taxon>
        <taxon>Tanacetum</taxon>
    </lineage>
</organism>
<dbReference type="InterPro" id="IPR028889">
    <property type="entry name" value="USP"/>
</dbReference>
<dbReference type="GO" id="GO:0016579">
    <property type="term" value="P:protein deubiquitination"/>
    <property type="evidence" value="ECO:0007669"/>
    <property type="project" value="InterPro"/>
</dbReference>
<proteinExistence type="inferred from homology"/>
<comment type="similarity">
    <text evidence="1">Belongs to the peptidase C19 family.</text>
</comment>
<dbReference type="GO" id="GO:0004843">
    <property type="term" value="F:cysteine-type deubiquitinase activity"/>
    <property type="evidence" value="ECO:0007669"/>
    <property type="project" value="InterPro"/>
</dbReference>
<feature type="region of interest" description="Disordered" evidence="2">
    <location>
        <begin position="1"/>
        <end position="26"/>
    </location>
</feature>
<reference evidence="4" key="1">
    <citation type="journal article" date="2019" name="Sci. Rep.">
        <title>Draft genome of Tanacetum cinerariifolium, the natural source of mosquito coil.</title>
        <authorList>
            <person name="Yamashiro T."/>
            <person name="Shiraishi A."/>
            <person name="Satake H."/>
            <person name="Nakayama K."/>
        </authorList>
    </citation>
    <scope>NUCLEOTIDE SEQUENCE</scope>
</reference>
<feature type="domain" description="USP" evidence="3">
    <location>
        <begin position="67"/>
        <end position="103"/>
    </location>
</feature>
<sequence length="103" mass="11859">SHWYDGHKEKCGEFQSSSKSSLQRRRNSGSIALVPCTRNSTQIKKILFPYDEFVELFNWKQRGFPPCGLLNCGNSCFANVVLQCLTYTRPLAAYLLEKGHRRE</sequence>
<dbReference type="PROSITE" id="PS00972">
    <property type="entry name" value="USP_1"/>
    <property type="match status" value="1"/>
</dbReference>
<feature type="non-terminal residue" evidence="4">
    <location>
        <position position="103"/>
    </location>
</feature>
<feature type="non-terminal residue" evidence="4">
    <location>
        <position position="1"/>
    </location>
</feature>
<accession>A0A699UTV9</accession>
<evidence type="ECO:0000259" key="3">
    <source>
        <dbReference type="PROSITE" id="PS50235"/>
    </source>
</evidence>
<dbReference type="InterPro" id="IPR001394">
    <property type="entry name" value="Peptidase_C19_UCH"/>
</dbReference>
<dbReference type="Gene3D" id="3.90.70.10">
    <property type="entry name" value="Cysteine proteinases"/>
    <property type="match status" value="1"/>
</dbReference>
<dbReference type="PROSITE" id="PS50235">
    <property type="entry name" value="USP_3"/>
    <property type="match status" value="1"/>
</dbReference>
<dbReference type="EMBL" id="BKCJ011355175">
    <property type="protein sequence ID" value="GFD24786.1"/>
    <property type="molecule type" value="Genomic_DNA"/>
</dbReference>
<comment type="caution">
    <text evidence="4">The sequence shown here is derived from an EMBL/GenBank/DDBJ whole genome shotgun (WGS) entry which is preliminary data.</text>
</comment>
<feature type="compositionally biased region" description="Basic and acidic residues" evidence="2">
    <location>
        <begin position="1"/>
        <end position="12"/>
    </location>
</feature>
<dbReference type="AlphaFoldDB" id="A0A699UTV9"/>
<gene>
    <name evidence="4" type="ORF">Tci_896755</name>
</gene>
<keyword evidence="4" id="KW-0378">Hydrolase</keyword>
<dbReference type="Pfam" id="PF00443">
    <property type="entry name" value="UCH"/>
    <property type="match status" value="1"/>
</dbReference>
<evidence type="ECO:0000256" key="1">
    <source>
        <dbReference type="ARBA" id="ARBA00009085"/>
    </source>
</evidence>
<dbReference type="InterPro" id="IPR018200">
    <property type="entry name" value="USP_CS"/>
</dbReference>
<evidence type="ECO:0000256" key="2">
    <source>
        <dbReference type="SAM" id="MobiDB-lite"/>
    </source>
</evidence>
<name>A0A699UTV9_TANCI</name>
<evidence type="ECO:0000313" key="4">
    <source>
        <dbReference type="EMBL" id="GFD24786.1"/>
    </source>
</evidence>
<dbReference type="InterPro" id="IPR038765">
    <property type="entry name" value="Papain-like_cys_pep_sf"/>
</dbReference>
<dbReference type="SUPFAM" id="SSF54001">
    <property type="entry name" value="Cysteine proteinases"/>
    <property type="match status" value="1"/>
</dbReference>
<protein>
    <submittedName>
        <fullName evidence="4">Ubiquitin carboxyl-terminal hydrolase 18-like</fullName>
    </submittedName>
</protein>